<dbReference type="Proteomes" id="UP001430953">
    <property type="component" value="Unassembled WGS sequence"/>
</dbReference>
<dbReference type="EMBL" id="JADYXP020000021">
    <property type="protein sequence ID" value="KAL0103202.1"/>
    <property type="molecule type" value="Genomic_DNA"/>
</dbReference>
<comment type="caution">
    <text evidence="2">The sequence shown here is derived from an EMBL/GenBank/DDBJ whole genome shotgun (WGS) entry which is preliminary data.</text>
</comment>
<feature type="transmembrane region" description="Helical" evidence="1">
    <location>
        <begin position="6"/>
        <end position="26"/>
    </location>
</feature>
<evidence type="ECO:0000313" key="3">
    <source>
        <dbReference type="Proteomes" id="UP001430953"/>
    </source>
</evidence>
<evidence type="ECO:0000256" key="1">
    <source>
        <dbReference type="SAM" id="Phobius"/>
    </source>
</evidence>
<keyword evidence="1" id="KW-1133">Transmembrane helix</keyword>
<sequence>MSNVCILNSQLILIVSIISFSNKIFIFSSLTKNIFLENIGNGVHKLPVSSQLVSILPQCRLLSRCSNSRRNLKFKSSRQPREQPVTCDAMIYLYIYIHIQELVYNSFFFFFFSFFFFFFFSFTSIRLRSE</sequence>
<organism evidence="2 3">
    <name type="scientific">Cardiocondyla obscurior</name>
    <dbReference type="NCBI Taxonomy" id="286306"/>
    <lineage>
        <taxon>Eukaryota</taxon>
        <taxon>Metazoa</taxon>
        <taxon>Ecdysozoa</taxon>
        <taxon>Arthropoda</taxon>
        <taxon>Hexapoda</taxon>
        <taxon>Insecta</taxon>
        <taxon>Pterygota</taxon>
        <taxon>Neoptera</taxon>
        <taxon>Endopterygota</taxon>
        <taxon>Hymenoptera</taxon>
        <taxon>Apocrita</taxon>
        <taxon>Aculeata</taxon>
        <taxon>Formicoidea</taxon>
        <taxon>Formicidae</taxon>
        <taxon>Myrmicinae</taxon>
        <taxon>Cardiocondyla</taxon>
    </lineage>
</organism>
<dbReference type="AlphaFoldDB" id="A0AAW2EJ28"/>
<reference evidence="2 3" key="1">
    <citation type="submission" date="2023-03" db="EMBL/GenBank/DDBJ databases">
        <title>High recombination rates correlate with genetic variation in Cardiocondyla obscurior ants.</title>
        <authorList>
            <person name="Errbii M."/>
        </authorList>
    </citation>
    <scope>NUCLEOTIDE SEQUENCE [LARGE SCALE GENOMIC DNA]</scope>
    <source>
        <strain evidence="2">Alpha-2009</strain>
        <tissue evidence="2">Whole body</tissue>
    </source>
</reference>
<keyword evidence="1" id="KW-0812">Transmembrane</keyword>
<keyword evidence="3" id="KW-1185">Reference proteome</keyword>
<proteinExistence type="predicted"/>
<protein>
    <submittedName>
        <fullName evidence="2">Uncharacterized protein</fullName>
    </submittedName>
</protein>
<accession>A0AAW2EJ28</accession>
<name>A0AAW2EJ28_9HYME</name>
<keyword evidence="1" id="KW-0472">Membrane</keyword>
<feature type="transmembrane region" description="Helical" evidence="1">
    <location>
        <begin position="102"/>
        <end position="125"/>
    </location>
</feature>
<evidence type="ECO:0000313" key="2">
    <source>
        <dbReference type="EMBL" id="KAL0103202.1"/>
    </source>
</evidence>
<gene>
    <name evidence="2" type="ORF">PUN28_017496</name>
</gene>